<organism evidence="2">
    <name type="scientific">Phaffia rhodozyma</name>
    <name type="common">Yeast</name>
    <name type="synonym">Xanthophyllomyces dendrorhous</name>
    <dbReference type="NCBI Taxonomy" id="264483"/>
    <lineage>
        <taxon>Eukaryota</taxon>
        <taxon>Fungi</taxon>
        <taxon>Dikarya</taxon>
        <taxon>Basidiomycota</taxon>
        <taxon>Agaricomycotina</taxon>
        <taxon>Tremellomycetes</taxon>
        <taxon>Cystofilobasidiales</taxon>
        <taxon>Mrakiaceae</taxon>
        <taxon>Phaffia</taxon>
    </lineage>
</organism>
<sequence length="349" mass="37998">MPQPNFVLSSYLGEFLPSATSSPLPTLQGSPPLGVGGKSPRPDWPDGLLQSLVKIKDFKEMVDKYFKEQVPTNSLPTHPGHLFPHLQSLSRTMSLSPDASLLKALKTLPLDAVVAAISAWNLSNDPETSAKVSSSLEADAHPLEELGEVKIDGAEVGTVSGLKDSVAWKYGKSPMGETEFILVDSRADVPALVVRALTIPFEQEDFDEFSVTGTYRYNPKSKASWLWSRQSLGTKRLGIKHFVLTNYNNWVFGVFNEDHTFAAVSPVISASAEDPSVLQALTYWSQSALGAEGGFKIGAKPQASLSDQVLFPTNPARRASMNKGKERVRPEKRLDPKIASESDVEDDDA</sequence>
<dbReference type="EMBL" id="LN483157">
    <property type="protein sequence ID" value="CED83672.1"/>
    <property type="molecule type" value="Genomic_DNA"/>
</dbReference>
<feature type="region of interest" description="Disordered" evidence="1">
    <location>
        <begin position="21"/>
        <end position="41"/>
    </location>
</feature>
<dbReference type="AlphaFoldDB" id="A0A0F7SNP8"/>
<evidence type="ECO:0000256" key="1">
    <source>
        <dbReference type="SAM" id="MobiDB-lite"/>
    </source>
</evidence>
<proteinExistence type="predicted"/>
<evidence type="ECO:0000313" key="2">
    <source>
        <dbReference type="EMBL" id="CED83672.1"/>
    </source>
</evidence>
<feature type="region of interest" description="Disordered" evidence="1">
    <location>
        <begin position="308"/>
        <end position="349"/>
    </location>
</feature>
<name>A0A0F7SNP8_PHARH</name>
<accession>A0A0F7SNP8</accession>
<reference evidence="2" key="1">
    <citation type="submission" date="2014-08" db="EMBL/GenBank/DDBJ databases">
        <authorList>
            <person name="Sharma Rahul"/>
            <person name="Thines Marco"/>
        </authorList>
    </citation>
    <scope>NUCLEOTIDE SEQUENCE</scope>
</reference>
<feature type="compositionally biased region" description="Basic and acidic residues" evidence="1">
    <location>
        <begin position="323"/>
        <end position="340"/>
    </location>
</feature>
<protein>
    <submittedName>
        <fullName evidence="2">Uncharacterized protein</fullName>
    </submittedName>
</protein>